<dbReference type="EMBL" id="JBEWSZ010000001">
    <property type="protein sequence ID" value="MET2828944.1"/>
    <property type="molecule type" value="Genomic_DNA"/>
</dbReference>
<evidence type="ECO:0000313" key="2">
    <source>
        <dbReference type="EMBL" id="MET2828944.1"/>
    </source>
</evidence>
<feature type="region of interest" description="Disordered" evidence="1">
    <location>
        <begin position="121"/>
        <end position="144"/>
    </location>
</feature>
<evidence type="ECO:0000256" key="1">
    <source>
        <dbReference type="SAM" id="MobiDB-lite"/>
    </source>
</evidence>
<sequence length="288" mass="33026">MSAAPYLPLFIDAYVADTTHLSTQEHGAYLLLLMSMWRHNGSVPNDDRDLARITRLSTQRWRKVKARLMPLLLIDGQSLSQKRLKKEWDYVSSIREKNAANGAKGGRPKRQEINGLEKATGSFSVIPNESPHTQTQTQSGFQIENPPPEEVAVFSILWKEWPDAERPDAGPYAEKLFYKLPDNEQRQAVKAAPAFVRCMQARKKPLLLIPFLKQRLFVEFYGAPDVDEKGRFVITPTRPEWDAWLNDTRRQLGDDIAQSMLNQRVLRTEQRWPEGWAKITDEAAERAA</sequence>
<comment type="caution">
    <text evidence="2">The sequence shown here is derived from an EMBL/GenBank/DDBJ whole genome shotgun (WGS) entry which is preliminary data.</text>
</comment>
<gene>
    <name evidence="2" type="ORF">ABVQ20_18360</name>
</gene>
<evidence type="ECO:0000313" key="3">
    <source>
        <dbReference type="Proteomes" id="UP001548832"/>
    </source>
</evidence>
<keyword evidence="3" id="KW-1185">Reference proteome</keyword>
<dbReference type="RefSeq" id="WP_354460918.1">
    <property type="nucleotide sequence ID" value="NZ_JBEWSZ010000001.1"/>
</dbReference>
<organism evidence="2 3">
    <name type="scientific">Mesorhizobium shangrilense</name>
    <dbReference type="NCBI Taxonomy" id="460060"/>
    <lineage>
        <taxon>Bacteria</taxon>
        <taxon>Pseudomonadati</taxon>
        <taxon>Pseudomonadota</taxon>
        <taxon>Alphaproteobacteria</taxon>
        <taxon>Hyphomicrobiales</taxon>
        <taxon>Phyllobacteriaceae</taxon>
        <taxon>Mesorhizobium</taxon>
    </lineage>
</organism>
<protein>
    <submittedName>
        <fullName evidence="2">DUF1376 domain-containing protein</fullName>
    </submittedName>
</protein>
<dbReference type="Pfam" id="PF07120">
    <property type="entry name" value="DUF1376"/>
    <property type="match status" value="1"/>
</dbReference>
<dbReference type="InterPro" id="IPR010781">
    <property type="entry name" value="DUF1376"/>
</dbReference>
<dbReference type="Proteomes" id="UP001548832">
    <property type="component" value="Unassembled WGS sequence"/>
</dbReference>
<reference evidence="2 3" key="1">
    <citation type="submission" date="2024-06" db="EMBL/GenBank/DDBJ databases">
        <authorList>
            <person name="Kim D.-U."/>
        </authorList>
    </citation>
    <scope>NUCLEOTIDE SEQUENCE [LARGE SCALE GENOMIC DNA]</scope>
    <source>
        <strain evidence="2 3">KACC15460</strain>
    </source>
</reference>
<proteinExistence type="predicted"/>
<name>A0ABV2DG36_9HYPH</name>
<feature type="compositionally biased region" description="Polar residues" evidence="1">
    <location>
        <begin position="121"/>
        <end position="142"/>
    </location>
</feature>
<accession>A0ABV2DG36</accession>